<dbReference type="Proteomes" id="UP000055590">
    <property type="component" value="Chromosome"/>
</dbReference>
<dbReference type="STRING" id="1391653.AKJ08_0188"/>
<dbReference type="AlphaFoldDB" id="A0A0K1P8R6"/>
<dbReference type="KEGG" id="vin:AKJ08_0188"/>
<dbReference type="GO" id="GO:0030435">
    <property type="term" value="P:sporulation resulting in formation of a cellular spore"/>
    <property type="evidence" value="ECO:0007669"/>
    <property type="project" value="InterPro"/>
</dbReference>
<feature type="domain" description="Sporulation stage II protein D amidase enhancer LytB N-terminal" evidence="1">
    <location>
        <begin position="205"/>
        <end position="294"/>
    </location>
</feature>
<dbReference type="EMBL" id="CP012332">
    <property type="protein sequence ID" value="AKU89801.1"/>
    <property type="molecule type" value="Genomic_DNA"/>
</dbReference>
<evidence type="ECO:0000313" key="2">
    <source>
        <dbReference type="EMBL" id="AKU89801.1"/>
    </source>
</evidence>
<dbReference type="InterPro" id="IPR013486">
    <property type="entry name" value="SpoIID/LytB"/>
</dbReference>
<keyword evidence="3" id="KW-1185">Reference proteome</keyword>
<dbReference type="NCBIfam" id="TIGR02669">
    <property type="entry name" value="SpoIID_LytB"/>
    <property type="match status" value="1"/>
</dbReference>
<evidence type="ECO:0000259" key="1">
    <source>
        <dbReference type="Pfam" id="PF08486"/>
    </source>
</evidence>
<gene>
    <name evidence="2" type="ORF">AKJ08_0188</name>
</gene>
<proteinExistence type="predicted"/>
<dbReference type="Pfam" id="PF08486">
    <property type="entry name" value="SpoIID"/>
    <property type="match status" value="1"/>
</dbReference>
<name>A0A0K1P8R6_9BACT</name>
<dbReference type="PATRIC" id="fig|1391653.3.peg.200"/>
<reference evidence="2 3" key="1">
    <citation type="submission" date="2015-08" db="EMBL/GenBank/DDBJ databases">
        <authorList>
            <person name="Babu N.S."/>
            <person name="Beckwith C.J."/>
            <person name="Beseler K.G."/>
            <person name="Brison A."/>
            <person name="Carone J.V."/>
            <person name="Caskin T.P."/>
            <person name="Diamond M."/>
            <person name="Durham M.E."/>
            <person name="Foxe J.M."/>
            <person name="Go M."/>
            <person name="Henderson B.A."/>
            <person name="Jones I.B."/>
            <person name="McGettigan J.A."/>
            <person name="Micheletti S.J."/>
            <person name="Nasrallah M.E."/>
            <person name="Ortiz D."/>
            <person name="Piller C.R."/>
            <person name="Privatt S.R."/>
            <person name="Schneider S.L."/>
            <person name="Sharp S."/>
            <person name="Smith T.C."/>
            <person name="Stanton J.D."/>
            <person name="Ullery H.E."/>
            <person name="Wilson R.J."/>
            <person name="Serrano M.G."/>
            <person name="Buck G."/>
            <person name="Lee V."/>
            <person name="Wang Y."/>
            <person name="Carvalho R."/>
            <person name="Voegtly L."/>
            <person name="Shi R."/>
            <person name="Duckworth R."/>
            <person name="Johnson A."/>
            <person name="Loviza R."/>
            <person name="Walstead R."/>
            <person name="Shah Z."/>
            <person name="Kiflezghi M."/>
            <person name="Wade K."/>
            <person name="Ball S.L."/>
            <person name="Bradley K.W."/>
            <person name="Asai D.J."/>
            <person name="Bowman C.A."/>
            <person name="Russell D.A."/>
            <person name="Pope W.H."/>
            <person name="Jacobs-Sera D."/>
            <person name="Hendrix R.W."/>
            <person name="Hatfull G.F."/>
        </authorList>
    </citation>
    <scope>NUCLEOTIDE SEQUENCE [LARGE SCALE GENOMIC DNA]</scope>
    <source>
        <strain evidence="2 3">DSM 27710</strain>
    </source>
</reference>
<organism evidence="2 3">
    <name type="scientific">Vulgatibacter incomptus</name>
    <dbReference type="NCBI Taxonomy" id="1391653"/>
    <lineage>
        <taxon>Bacteria</taxon>
        <taxon>Pseudomonadati</taxon>
        <taxon>Myxococcota</taxon>
        <taxon>Myxococcia</taxon>
        <taxon>Myxococcales</taxon>
        <taxon>Cystobacterineae</taxon>
        <taxon>Vulgatibacteraceae</taxon>
        <taxon>Vulgatibacter</taxon>
    </lineage>
</organism>
<dbReference type="InterPro" id="IPR013693">
    <property type="entry name" value="SpoIID/LytB_N"/>
</dbReference>
<sequence>MSVRIGEGERELALVPKGNVRISLRGKGAKALEGPAGGTWRFRIRDGVPARIRWAPRVAEVDLAGKAAVGAELERWAGRGYDARAVIVGGVFGFSGRVVDNRRYAILLGAPGSRDDAERLAADVRERFGDPVSLFSELEARPQGVVEIIDPRGKKVAESPGAAVVEVPGGGGITVLGVEHDMGYAAHGREDRTYRGKVFVTVDSQGRAAAVSVLPMEELLRGIVPSEIFASAPSEALQAQAVAARGEVLAKIGARHLGDPFLLCAEQHCQVYKGLSGEHPRTDEAIAASRGEVLFGSRGGLVDSVYSSTCGGHTENNEAVWGTPPDPNLRGVPDWIGHPELAAYASGIAEGKVARFLSADVPGMCSSATFARKEKYRWERRFTAAELDEIVASFGVGKVVSLEVTGRGVSGRATGLAIRGSLGSHVINGELAIRRLLKNLNSSLFVIEREGPAGAWRFRGAGWGHGVGMCQIGAIGRAELGHDHAAILRHYYNGADLVRLY</sequence>
<evidence type="ECO:0000313" key="3">
    <source>
        <dbReference type="Proteomes" id="UP000055590"/>
    </source>
</evidence>
<accession>A0A0K1P8R6</accession>
<protein>
    <recommendedName>
        <fullName evidence="1">Sporulation stage II protein D amidase enhancer LytB N-terminal domain-containing protein</fullName>
    </recommendedName>
</protein>